<dbReference type="EMBL" id="JBIYSL010000001">
    <property type="protein sequence ID" value="MFK0522047.1"/>
    <property type="molecule type" value="Genomic_DNA"/>
</dbReference>
<organism evidence="8 9">
    <name type="scientific">Paenibacillus illinoisensis</name>
    <dbReference type="NCBI Taxonomy" id="59845"/>
    <lineage>
        <taxon>Bacteria</taxon>
        <taxon>Bacillati</taxon>
        <taxon>Bacillota</taxon>
        <taxon>Bacilli</taxon>
        <taxon>Bacillales</taxon>
        <taxon>Paenibacillaceae</taxon>
        <taxon>Paenibacillus</taxon>
    </lineage>
</organism>
<keyword evidence="5 6" id="KW-0472">Membrane</keyword>
<comment type="subcellular location">
    <subcellularLocation>
        <location evidence="1">Cell membrane</location>
        <topology evidence="1">Multi-pass membrane protein</topology>
    </subcellularLocation>
</comment>
<protein>
    <recommendedName>
        <fullName evidence="7">Major facilitator superfamily (MFS) profile domain-containing protein</fullName>
    </recommendedName>
</protein>
<sequence length="67" mass="7320">MSSIDQSEKKGYGWLVILMIGAFFTVLSTTLMSNATPIVMKEFDVSATAAQWLTTIYMLTAGIIIPT</sequence>
<evidence type="ECO:0000256" key="5">
    <source>
        <dbReference type="ARBA" id="ARBA00023136"/>
    </source>
</evidence>
<dbReference type="SUPFAM" id="SSF103473">
    <property type="entry name" value="MFS general substrate transporter"/>
    <property type="match status" value="1"/>
</dbReference>
<evidence type="ECO:0000256" key="4">
    <source>
        <dbReference type="ARBA" id="ARBA00022989"/>
    </source>
</evidence>
<keyword evidence="3 6" id="KW-0812">Transmembrane</keyword>
<evidence type="ECO:0000256" key="1">
    <source>
        <dbReference type="ARBA" id="ARBA00004651"/>
    </source>
</evidence>
<feature type="transmembrane region" description="Helical" evidence="6">
    <location>
        <begin position="45"/>
        <end position="65"/>
    </location>
</feature>
<dbReference type="InterPro" id="IPR036259">
    <property type="entry name" value="MFS_trans_sf"/>
</dbReference>
<evidence type="ECO:0000313" key="9">
    <source>
        <dbReference type="Proteomes" id="UP001618531"/>
    </source>
</evidence>
<evidence type="ECO:0000256" key="6">
    <source>
        <dbReference type="SAM" id="Phobius"/>
    </source>
</evidence>
<reference evidence="8 9" key="1">
    <citation type="submission" date="2024-11" db="EMBL/GenBank/DDBJ databases">
        <title>Identification and Characterization of a Novel Fosfomycin Bacillithiol Transferase FosB8 in Paenibacillus illinoisensis.</title>
        <authorList>
            <person name="Lu W."/>
        </authorList>
    </citation>
    <scope>NUCLEOTIDE SEQUENCE [LARGE SCALE GENOMIC DNA]</scope>
    <source>
        <strain evidence="8 9">WP77</strain>
    </source>
</reference>
<dbReference type="Proteomes" id="UP001618531">
    <property type="component" value="Unassembled WGS sequence"/>
</dbReference>
<feature type="domain" description="Major facilitator superfamily (MFS) profile" evidence="7">
    <location>
        <begin position="14"/>
        <end position="67"/>
    </location>
</feature>
<evidence type="ECO:0000313" key="8">
    <source>
        <dbReference type="EMBL" id="MFK0522047.1"/>
    </source>
</evidence>
<keyword evidence="2" id="KW-0813">Transport</keyword>
<evidence type="ECO:0000259" key="7">
    <source>
        <dbReference type="PROSITE" id="PS50850"/>
    </source>
</evidence>
<name>A0ABW8HSQ4_9BACL</name>
<keyword evidence="9" id="KW-1185">Reference proteome</keyword>
<dbReference type="InterPro" id="IPR020846">
    <property type="entry name" value="MFS_dom"/>
</dbReference>
<feature type="transmembrane region" description="Helical" evidence="6">
    <location>
        <begin position="12"/>
        <end position="33"/>
    </location>
</feature>
<evidence type="ECO:0000256" key="3">
    <source>
        <dbReference type="ARBA" id="ARBA00022692"/>
    </source>
</evidence>
<comment type="caution">
    <text evidence="8">The sequence shown here is derived from an EMBL/GenBank/DDBJ whole genome shotgun (WGS) entry which is preliminary data.</text>
</comment>
<proteinExistence type="predicted"/>
<dbReference type="RefSeq" id="WP_402872942.1">
    <property type="nucleotide sequence ID" value="NZ_JBIYSL010000001.1"/>
</dbReference>
<dbReference type="Gene3D" id="1.20.1250.20">
    <property type="entry name" value="MFS general substrate transporter like domains"/>
    <property type="match status" value="1"/>
</dbReference>
<gene>
    <name evidence="8" type="ORF">ACINKY_07510</name>
</gene>
<accession>A0ABW8HSQ4</accession>
<keyword evidence="4 6" id="KW-1133">Transmembrane helix</keyword>
<dbReference type="PROSITE" id="PS50850">
    <property type="entry name" value="MFS"/>
    <property type="match status" value="1"/>
</dbReference>
<evidence type="ECO:0000256" key="2">
    <source>
        <dbReference type="ARBA" id="ARBA00022448"/>
    </source>
</evidence>